<keyword evidence="1" id="KW-0809">Transit peptide</keyword>
<dbReference type="Gene3D" id="3.40.50.1000">
    <property type="entry name" value="HAD superfamily/HAD-like"/>
    <property type="match status" value="1"/>
</dbReference>
<keyword evidence="1" id="KW-0496">Mitochondrion</keyword>
<dbReference type="InterPro" id="IPR004274">
    <property type="entry name" value="FCP1_dom"/>
</dbReference>
<dbReference type="EMBL" id="JBDFQZ010000008">
    <property type="protein sequence ID" value="KAK9699371.1"/>
    <property type="molecule type" value="Genomic_DNA"/>
</dbReference>
<name>A0AAW1J8A4_SAPOF</name>
<accession>A0AAW1J8A4</accession>
<dbReference type="EMBL" id="JBDFQZ010000008">
    <property type="protein sequence ID" value="KAK9699374.1"/>
    <property type="molecule type" value="Genomic_DNA"/>
</dbReference>
<evidence type="ECO:0000256" key="1">
    <source>
        <dbReference type="RuleBase" id="RU365079"/>
    </source>
</evidence>
<evidence type="ECO:0000259" key="3">
    <source>
        <dbReference type="PROSITE" id="PS50969"/>
    </source>
</evidence>
<evidence type="ECO:0000313" key="4">
    <source>
        <dbReference type="EMBL" id="KAK9699374.1"/>
    </source>
</evidence>
<proteinExistence type="inferred from homology"/>
<comment type="subcellular location">
    <subcellularLocation>
        <location evidence="1">Mitochondrion inner membrane</location>
        <topology evidence="1">Single-pass membrane protein</topology>
    </subcellularLocation>
</comment>
<comment type="function">
    <text evidence="1">Essential component of the TIM23 complex, a complex that mediates the translocation of transit peptide-containing proteins across the mitochondrial inner membrane.</text>
</comment>
<dbReference type="GO" id="GO:0015031">
    <property type="term" value="P:protein transport"/>
    <property type="evidence" value="ECO:0007669"/>
    <property type="project" value="UniProtKB-KW"/>
</dbReference>
<gene>
    <name evidence="4" type="ORF">RND81_08G169800</name>
</gene>
<keyword evidence="1" id="KW-0813">Transport</keyword>
<protein>
    <recommendedName>
        <fullName evidence="1">Mitochondrial import inner membrane translocase subunit TIM50</fullName>
    </recommendedName>
</protein>
<comment type="subunit">
    <text evidence="1">Component of the TIM23 complex.</text>
</comment>
<dbReference type="SUPFAM" id="SSF56784">
    <property type="entry name" value="HAD-like"/>
    <property type="match status" value="1"/>
</dbReference>
<dbReference type="InterPro" id="IPR023214">
    <property type="entry name" value="HAD_sf"/>
</dbReference>
<dbReference type="InterPro" id="IPR036412">
    <property type="entry name" value="HAD-like_sf"/>
</dbReference>
<evidence type="ECO:0000313" key="5">
    <source>
        <dbReference type="Proteomes" id="UP001443914"/>
    </source>
</evidence>
<dbReference type="Pfam" id="PF03031">
    <property type="entry name" value="NIF"/>
    <property type="match status" value="1"/>
</dbReference>
<dbReference type="GO" id="GO:0005744">
    <property type="term" value="C:TIM23 mitochondrial import inner membrane translocase complex"/>
    <property type="evidence" value="ECO:0007669"/>
    <property type="project" value="UniProtKB-UniRule"/>
</dbReference>
<feature type="region of interest" description="Disordered" evidence="2">
    <location>
        <begin position="160"/>
        <end position="181"/>
    </location>
</feature>
<organism evidence="4 5">
    <name type="scientific">Saponaria officinalis</name>
    <name type="common">Common soapwort</name>
    <name type="synonym">Lychnis saponaria</name>
    <dbReference type="NCBI Taxonomy" id="3572"/>
    <lineage>
        <taxon>Eukaryota</taxon>
        <taxon>Viridiplantae</taxon>
        <taxon>Streptophyta</taxon>
        <taxon>Embryophyta</taxon>
        <taxon>Tracheophyta</taxon>
        <taxon>Spermatophyta</taxon>
        <taxon>Magnoliopsida</taxon>
        <taxon>eudicotyledons</taxon>
        <taxon>Gunneridae</taxon>
        <taxon>Pentapetalae</taxon>
        <taxon>Caryophyllales</taxon>
        <taxon>Caryophyllaceae</taxon>
        <taxon>Caryophylleae</taxon>
        <taxon>Saponaria</taxon>
    </lineage>
</organism>
<reference evidence="4 5" key="1">
    <citation type="submission" date="2024-03" db="EMBL/GenBank/DDBJ databases">
        <title>WGS assembly of Saponaria officinalis var. Norfolk2.</title>
        <authorList>
            <person name="Jenkins J."/>
            <person name="Shu S."/>
            <person name="Grimwood J."/>
            <person name="Barry K."/>
            <person name="Goodstein D."/>
            <person name="Schmutz J."/>
            <person name="Leebens-Mack J."/>
            <person name="Osbourn A."/>
        </authorList>
    </citation>
    <scope>NUCLEOTIDE SEQUENCE [LARGE SCALE GENOMIC DNA]</scope>
    <source>
        <strain evidence="5">cv. Norfolk2</strain>
        <strain evidence="4">JIC</strain>
        <tissue evidence="4">Leaf</tissue>
    </source>
</reference>
<dbReference type="PROSITE" id="PS50969">
    <property type="entry name" value="FCP1"/>
    <property type="match status" value="1"/>
</dbReference>
<dbReference type="InterPro" id="IPR050365">
    <property type="entry name" value="TIM50"/>
</dbReference>
<dbReference type="SMART" id="SM00577">
    <property type="entry name" value="CPDc"/>
    <property type="match status" value="1"/>
</dbReference>
<keyword evidence="1" id="KW-0653">Protein transport</keyword>
<dbReference type="AlphaFoldDB" id="A0AAW1J8A4"/>
<comment type="caution">
    <text evidence="4">The sequence shown here is derived from an EMBL/GenBank/DDBJ whole genome shotgun (WGS) entry which is preliminary data.</text>
</comment>
<dbReference type="PANTHER" id="PTHR12210">
    <property type="entry name" value="DULLARD PROTEIN PHOSPHATASE"/>
    <property type="match status" value="1"/>
</dbReference>
<comment type="similarity">
    <text evidence="1">Belongs to the TIM50 family.</text>
</comment>
<evidence type="ECO:0000256" key="2">
    <source>
        <dbReference type="SAM" id="MobiDB-lite"/>
    </source>
</evidence>
<sequence length="481" mass="54492">MPFLVGHTHSGVVYKVTEGSGSHSEKRCNRSTTHTLSVDICKQSTKELCLKASQPPLNPNQLMQLSSFNAKPLDSCEEKFSPLDDVSLVDTVNMKPLNPWARAYYRVGDQHLSCKQDSMPSFLASFKKQELTVSELCLKVSQTLKPKQLTQLSSFKTKLDQNAPLDSREEKNSSQDVSVADSQDSVLSVSLRPLNPCAREYHRLSCKQESMPYFLESLRKQERSVSEPISFANISGNSNLLNILNYFPHNAPVVCSRKKLLVLDINGILADIVYPPPKGYKADTKIAGRAVFTRPFCSDFLKFCLERFNVAIWSSRSRKIIDRLLNYLMGDMKDRLVFCWDLSHCTPSNFRCLENKHKTLVFKELRKVWDNYDPHLPWEKGFFNESNTFLLDDTPYKALLNPAHTAIFPYSYGYKDIADNAIGPGGSIRAYLEEIAAADNVQRYIEKHPFGQGAITERSMSWQFYDRVIKDQTAGAVPVVG</sequence>
<dbReference type="EMBL" id="JBDFQZ010000008">
    <property type="protein sequence ID" value="KAK9699372.1"/>
    <property type="molecule type" value="Genomic_DNA"/>
</dbReference>
<keyword evidence="5" id="KW-1185">Reference proteome</keyword>
<keyword evidence="1" id="KW-0811">Translocation</keyword>
<dbReference type="Proteomes" id="UP001443914">
    <property type="component" value="Unassembled WGS sequence"/>
</dbReference>
<dbReference type="FunFam" id="3.40.50.1000:FF:000257">
    <property type="entry name" value="Haloacid dehalogenase-like hydrolase (HAD) superfamily protein"/>
    <property type="match status" value="1"/>
</dbReference>
<feature type="domain" description="FCP1 homology" evidence="3">
    <location>
        <begin position="254"/>
        <end position="435"/>
    </location>
</feature>
<dbReference type="EMBL" id="JBDFQZ010000008">
    <property type="protein sequence ID" value="KAK9699370.1"/>
    <property type="molecule type" value="Genomic_DNA"/>
</dbReference>